<protein>
    <submittedName>
        <fullName evidence="1">Uncharacterized protein</fullName>
    </submittedName>
</protein>
<reference evidence="1 2" key="1">
    <citation type="submission" date="2024-03" db="EMBL/GenBank/DDBJ databases">
        <title>Adaptation during the transition from Ophiocordyceps entomopathogen to insect associate is accompanied by gene loss and intensified selection.</title>
        <authorList>
            <person name="Ward C.M."/>
            <person name="Onetto C.A."/>
            <person name="Borneman A.R."/>
        </authorList>
    </citation>
    <scope>NUCLEOTIDE SEQUENCE [LARGE SCALE GENOMIC DNA]</scope>
    <source>
        <strain evidence="1">AWRI1</strain>
        <tissue evidence="1">Single Adult Female</tissue>
    </source>
</reference>
<organism evidence="1 2">
    <name type="scientific">Parthenolecanium corni</name>
    <dbReference type="NCBI Taxonomy" id="536013"/>
    <lineage>
        <taxon>Eukaryota</taxon>
        <taxon>Metazoa</taxon>
        <taxon>Ecdysozoa</taxon>
        <taxon>Arthropoda</taxon>
        <taxon>Hexapoda</taxon>
        <taxon>Insecta</taxon>
        <taxon>Pterygota</taxon>
        <taxon>Neoptera</taxon>
        <taxon>Paraneoptera</taxon>
        <taxon>Hemiptera</taxon>
        <taxon>Sternorrhyncha</taxon>
        <taxon>Coccoidea</taxon>
        <taxon>Coccidae</taxon>
        <taxon>Parthenolecanium</taxon>
    </lineage>
</organism>
<proteinExistence type="predicted"/>
<gene>
    <name evidence="1" type="ORF">V9T40_008969</name>
</gene>
<evidence type="ECO:0000313" key="2">
    <source>
        <dbReference type="Proteomes" id="UP001367676"/>
    </source>
</evidence>
<evidence type="ECO:0000313" key="1">
    <source>
        <dbReference type="EMBL" id="KAK7601528.1"/>
    </source>
</evidence>
<name>A0AAN9TP33_9HEMI</name>
<dbReference type="Proteomes" id="UP001367676">
    <property type="component" value="Unassembled WGS sequence"/>
</dbReference>
<dbReference type="AlphaFoldDB" id="A0AAN9TP33"/>
<comment type="caution">
    <text evidence="1">The sequence shown here is derived from an EMBL/GenBank/DDBJ whole genome shotgun (WGS) entry which is preliminary data.</text>
</comment>
<accession>A0AAN9TP33</accession>
<dbReference type="EMBL" id="JBBCAQ010000010">
    <property type="protein sequence ID" value="KAK7601528.1"/>
    <property type="molecule type" value="Genomic_DNA"/>
</dbReference>
<keyword evidence="2" id="KW-1185">Reference proteome</keyword>
<sequence>MRRVAQEGAEVRVAAVVCGRRRRRRFTALNEVFGGQILKVDGEQRLQGGGYGMEAKQKMYRVIFALGGPLEPQIYNTYCKVYFGNVATERGALFIP</sequence>